<feature type="non-terminal residue" evidence="3">
    <location>
        <position position="191"/>
    </location>
</feature>
<dbReference type="PANTHER" id="PTHR47723:SF23">
    <property type="entry name" value="REVERSE TRANSCRIPTASE-LIKE PROTEIN"/>
    <property type="match status" value="1"/>
</dbReference>
<dbReference type="GO" id="GO:0003676">
    <property type="term" value="F:nucleic acid binding"/>
    <property type="evidence" value="ECO:0007669"/>
    <property type="project" value="InterPro"/>
</dbReference>
<dbReference type="EMBL" id="MJEQ01012176">
    <property type="protein sequence ID" value="OIT19005.1"/>
    <property type="molecule type" value="Genomic_DNA"/>
</dbReference>
<dbReference type="PROSITE" id="PS50879">
    <property type="entry name" value="RNASE_H_1"/>
    <property type="match status" value="1"/>
</dbReference>
<dbReference type="CDD" id="cd06222">
    <property type="entry name" value="RNase_H_like"/>
    <property type="match status" value="1"/>
</dbReference>
<protein>
    <recommendedName>
        <fullName evidence="1">RNase H type-1 domain-containing protein</fullName>
    </recommendedName>
</protein>
<dbReference type="InterPro" id="IPR002156">
    <property type="entry name" value="RNaseH_domain"/>
</dbReference>
<evidence type="ECO:0000313" key="2">
    <source>
        <dbReference type="EMBL" id="OIT18985.1"/>
    </source>
</evidence>
<name>A0A1J6JMK3_NICAT</name>
<gene>
    <name evidence="2" type="ORF">A4A49_59200</name>
    <name evidence="3" type="ORF">A4A49_59703</name>
</gene>
<dbReference type="GO" id="GO:0004523">
    <property type="term" value="F:RNA-DNA hybrid ribonuclease activity"/>
    <property type="evidence" value="ECO:0007669"/>
    <property type="project" value="InterPro"/>
</dbReference>
<dbReference type="SUPFAM" id="SSF53098">
    <property type="entry name" value="Ribonuclease H-like"/>
    <property type="match status" value="1"/>
</dbReference>
<dbReference type="Gramene" id="OIT18985">
    <property type="protein sequence ID" value="OIT18985"/>
    <property type="gene ID" value="A4A49_59200"/>
</dbReference>
<sequence length="191" mass="20861">QWLPPPRGYFKLNTDGATKGNSGIGGAGGIFRDHSGSWKLGFMENLPQATNLGAGFRALIRGLQLAEQNNLLPLQVETDSAEVITMLAEGNLIFDPLICECRLLIQRMGSVVVRHTYREQNRVADALAKEAAKESLLNRSVRLAVPPVFANDVFWADTLGTELPRTFLGCNIDTIMQNIASMGSLKYPSNS</sequence>
<dbReference type="Pfam" id="PF13456">
    <property type="entry name" value="RVT_3"/>
    <property type="match status" value="1"/>
</dbReference>
<evidence type="ECO:0000259" key="1">
    <source>
        <dbReference type="PROSITE" id="PS50879"/>
    </source>
</evidence>
<dbReference type="PANTHER" id="PTHR47723">
    <property type="entry name" value="OS05G0353850 PROTEIN"/>
    <property type="match status" value="1"/>
</dbReference>
<dbReference type="AlphaFoldDB" id="A0A1J6JMK3"/>
<comment type="caution">
    <text evidence="3">The sequence shown here is derived from an EMBL/GenBank/DDBJ whole genome shotgun (WGS) entry which is preliminary data.</text>
</comment>
<reference evidence="3 4" key="1">
    <citation type="submission" date="2016-11" db="EMBL/GenBank/DDBJ databases">
        <title>The genome of Nicotiana attenuata.</title>
        <authorList>
            <person name="Xu S."/>
            <person name="Brockmoeller T."/>
            <person name="Gaquerel E."/>
            <person name="Navarro A."/>
            <person name="Kuhl H."/>
            <person name="Gase K."/>
            <person name="Ling Z."/>
            <person name="Zhou W."/>
            <person name="Kreitzer C."/>
            <person name="Stanke M."/>
            <person name="Tang H."/>
            <person name="Lyons E."/>
            <person name="Pandey P."/>
            <person name="Pandey S.P."/>
            <person name="Timmermann B."/>
            <person name="Baldwin I.T."/>
        </authorList>
    </citation>
    <scope>NUCLEOTIDE SEQUENCE [LARGE SCALE GENOMIC DNA]</scope>
    <source>
        <strain evidence="4">cv. UT</strain>
        <strain evidence="3">UT</strain>
        <tissue evidence="3">Leaves</tissue>
    </source>
</reference>
<evidence type="ECO:0000313" key="3">
    <source>
        <dbReference type="EMBL" id="OIT19005.1"/>
    </source>
</evidence>
<dbReference type="Proteomes" id="UP000187609">
    <property type="component" value="Unassembled WGS sequence"/>
</dbReference>
<dbReference type="InterPro" id="IPR012337">
    <property type="entry name" value="RNaseH-like_sf"/>
</dbReference>
<dbReference type="Gene3D" id="3.30.420.10">
    <property type="entry name" value="Ribonuclease H-like superfamily/Ribonuclease H"/>
    <property type="match status" value="1"/>
</dbReference>
<evidence type="ECO:0000313" key="4">
    <source>
        <dbReference type="Proteomes" id="UP000187609"/>
    </source>
</evidence>
<dbReference type="EMBL" id="MJEQ01012544">
    <property type="protein sequence ID" value="OIT18985.1"/>
    <property type="molecule type" value="Genomic_DNA"/>
</dbReference>
<accession>A0A1J6JMK3</accession>
<dbReference type="InterPro" id="IPR044730">
    <property type="entry name" value="RNase_H-like_dom_plant"/>
</dbReference>
<keyword evidence="4" id="KW-1185">Reference proteome</keyword>
<organism evidence="3 4">
    <name type="scientific">Nicotiana attenuata</name>
    <name type="common">Coyote tobacco</name>
    <dbReference type="NCBI Taxonomy" id="49451"/>
    <lineage>
        <taxon>Eukaryota</taxon>
        <taxon>Viridiplantae</taxon>
        <taxon>Streptophyta</taxon>
        <taxon>Embryophyta</taxon>
        <taxon>Tracheophyta</taxon>
        <taxon>Spermatophyta</taxon>
        <taxon>Magnoliopsida</taxon>
        <taxon>eudicotyledons</taxon>
        <taxon>Gunneridae</taxon>
        <taxon>Pentapetalae</taxon>
        <taxon>asterids</taxon>
        <taxon>lamiids</taxon>
        <taxon>Solanales</taxon>
        <taxon>Solanaceae</taxon>
        <taxon>Nicotianoideae</taxon>
        <taxon>Nicotianeae</taxon>
        <taxon>Nicotiana</taxon>
    </lineage>
</organism>
<dbReference type="Gramene" id="OIT19005">
    <property type="protein sequence ID" value="OIT19005"/>
    <property type="gene ID" value="A4A49_59703"/>
</dbReference>
<dbReference type="SMR" id="A0A1J6JMK3"/>
<dbReference type="InterPro" id="IPR053151">
    <property type="entry name" value="RNase_H-like"/>
</dbReference>
<proteinExistence type="predicted"/>
<feature type="non-terminal residue" evidence="3">
    <location>
        <position position="1"/>
    </location>
</feature>
<dbReference type="InterPro" id="IPR036397">
    <property type="entry name" value="RNaseH_sf"/>
</dbReference>
<feature type="domain" description="RNase H type-1" evidence="1">
    <location>
        <begin position="6"/>
        <end position="133"/>
    </location>
</feature>